<sequence length="70" mass="7865">MRPRVKKLIGMVVLVVGVTSYALIVMLVGQFGFARSGALAQLAFFAFFGLIWIVPAGLLIRWMERVERPR</sequence>
<evidence type="ECO:0000313" key="2">
    <source>
        <dbReference type="EMBL" id="TBN54151.1"/>
    </source>
</evidence>
<feature type="transmembrane region" description="Helical" evidence="1">
    <location>
        <begin position="12"/>
        <end position="33"/>
    </location>
</feature>
<keyword evidence="3" id="KW-1185">Reference proteome</keyword>
<accession>A0A4Q9GL92</accession>
<dbReference type="OrthoDB" id="7510023at2"/>
<dbReference type="RefSeq" id="WP_131001744.1">
    <property type="nucleotide sequence ID" value="NZ_JBHSZR010000005.1"/>
</dbReference>
<dbReference type="EMBL" id="SIUB01000002">
    <property type="protein sequence ID" value="TBN54151.1"/>
    <property type="molecule type" value="Genomic_DNA"/>
</dbReference>
<evidence type="ECO:0000313" key="3">
    <source>
        <dbReference type="Proteomes" id="UP000291613"/>
    </source>
</evidence>
<dbReference type="InterPro" id="IPR021265">
    <property type="entry name" value="DUF2842"/>
</dbReference>
<dbReference type="AlphaFoldDB" id="A0A4Q9GL92"/>
<comment type="caution">
    <text evidence="2">The sequence shown here is derived from an EMBL/GenBank/DDBJ whole genome shotgun (WGS) entry which is preliminary data.</text>
</comment>
<name>A0A4Q9GL92_9HYPH</name>
<keyword evidence="1" id="KW-1133">Transmembrane helix</keyword>
<gene>
    <name evidence="2" type="ORF">EYR15_04655</name>
</gene>
<dbReference type="Proteomes" id="UP000291613">
    <property type="component" value="Unassembled WGS sequence"/>
</dbReference>
<dbReference type="Pfam" id="PF11003">
    <property type="entry name" value="DUF2842"/>
    <property type="match status" value="1"/>
</dbReference>
<evidence type="ECO:0000256" key="1">
    <source>
        <dbReference type="SAM" id="Phobius"/>
    </source>
</evidence>
<feature type="transmembrane region" description="Helical" evidence="1">
    <location>
        <begin position="39"/>
        <end position="60"/>
    </location>
</feature>
<reference evidence="2 3" key="1">
    <citation type="submission" date="2019-02" db="EMBL/GenBank/DDBJ databases">
        <title>Hansschlegelia quercus sp. nov., a novel methylotrophic bacterium from buds of oak (Quercus robur L.).</title>
        <authorList>
            <person name="Agafonova N.V."/>
            <person name="Kaparullina E.N."/>
            <person name="Grouzdev D.S."/>
            <person name="Doronina N.V."/>
        </authorList>
    </citation>
    <scope>NUCLEOTIDE SEQUENCE [LARGE SCALE GENOMIC DNA]</scope>
    <source>
        <strain evidence="2 3">Dub</strain>
    </source>
</reference>
<organism evidence="2 3">
    <name type="scientific">Hansschlegelia quercus</name>
    <dbReference type="NCBI Taxonomy" id="2528245"/>
    <lineage>
        <taxon>Bacteria</taxon>
        <taxon>Pseudomonadati</taxon>
        <taxon>Pseudomonadota</taxon>
        <taxon>Alphaproteobacteria</taxon>
        <taxon>Hyphomicrobiales</taxon>
        <taxon>Methylopilaceae</taxon>
        <taxon>Hansschlegelia</taxon>
    </lineage>
</organism>
<keyword evidence="1" id="KW-0812">Transmembrane</keyword>
<proteinExistence type="predicted"/>
<protein>
    <submittedName>
        <fullName evidence="2">DUF2842 domain-containing protein</fullName>
    </submittedName>
</protein>
<keyword evidence="1" id="KW-0472">Membrane</keyword>